<dbReference type="PRINTS" id="PR00080">
    <property type="entry name" value="SDRFAMILY"/>
</dbReference>
<dbReference type="SUPFAM" id="SSF51735">
    <property type="entry name" value="NAD(P)-binding Rossmann-fold domains"/>
    <property type="match status" value="1"/>
</dbReference>
<name>A0A4Q6XT28_9SPHN</name>
<accession>A0A4Q6XT28</accession>
<dbReference type="PRINTS" id="PR00081">
    <property type="entry name" value="GDHRDH"/>
</dbReference>
<dbReference type="RefSeq" id="WP_130158956.1">
    <property type="nucleotide sequence ID" value="NZ_SGIS01000023.1"/>
</dbReference>
<dbReference type="AlphaFoldDB" id="A0A4Q6XT28"/>
<comment type="caution">
    <text evidence="2">The sequence shown here is derived from an EMBL/GenBank/DDBJ whole genome shotgun (WGS) entry which is preliminary data.</text>
</comment>
<dbReference type="InterPro" id="IPR036291">
    <property type="entry name" value="NAD(P)-bd_dom_sf"/>
</dbReference>
<dbReference type="InterPro" id="IPR050259">
    <property type="entry name" value="SDR"/>
</dbReference>
<dbReference type="InterPro" id="IPR020904">
    <property type="entry name" value="Sc_DH/Rdtase_CS"/>
</dbReference>
<dbReference type="Pfam" id="PF13561">
    <property type="entry name" value="adh_short_C2"/>
    <property type="match status" value="1"/>
</dbReference>
<evidence type="ECO:0000313" key="3">
    <source>
        <dbReference type="Proteomes" id="UP000292085"/>
    </source>
</evidence>
<evidence type="ECO:0000313" key="2">
    <source>
        <dbReference type="EMBL" id="RZF63663.1"/>
    </source>
</evidence>
<protein>
    <submittedName>
        <fullName evidence="2">SDR family oxidoreductase</fullName>
    </submittedName>
</protein>
<dbReference type="Gene3D" id="3.40.50.720">
    <property type="entry name" value="NAD(P)-binding Rossmann-like Domain"/>
    <property type="match status" value="1"/>
</dbReference>
<dbReference type="FunFam" id="3.40.50.720:FF:000084">
    <property type="entry name" value="Short-chain dehydrogenase reductase"/>
    <property type="match status" value="1"/>
</dbReference>
<dbReference type="EMBL" id="SGIS01000023">
    <property type="protein sequence ID" value="RZF63663.1"/>
    <property type="molecule type" value="Genomic_DNA"/>
</dbReference>
<gene>
    <name evidence="2" type="ORF">EWE75_15150</name>
</gene>
<dbReference type="InterPro" id="IPR002347">
    <property type="entry name" value="SDR_fam"/>
</dbReference>
<organism evidence="2 3">
    <name type="scientific">Sphingomonas populi</name>
    <dbReference type="NCBI Taxonomy" id="2484750"/>
    <lineage>
        <taxon>Bacteria</taxon>
        <taxon>Pseudomonadati</taxon>
        <taxon>Pseudomonadota</taxon>
        <taxon>Alphaproteobacteria</taxon>
        <taxon>Sphingomonadales</taxon>
        <taxon>Sphingomonadaceae</taxon>
        <taxon>Sphingomonas</taxon>
    </lineage>
</organism>
<keyword evidence="3" id="KW-1185">Reference proteome</keyword>
<sequence length="274" mass="27644">MGTLDGQVAIVSGAGRGIGRAIALKLAASGAAVVVNDRDVEPADEVAHAIAQAGGRAVTCTGDVLGEGFAERFVATAVDAFGGLDIIVNNAGYTWDSVIQKTSDDQWEAMLGIHLTAPFRVLRAAQPVISAAAKREAAEGGMRRRSVVNVSSIAGLGGNSGQAGYAAGKAGIVGLTRTLSKEWGRYNTTVNAIAFGVISTRLTASGAGDGSIDIDGRAIKVGMSAELLAAAESAIPLARAGTPEDAAGAVYLLCLPEAGYISGEILICGGGYRL</sequence>
<dbReference type="GO" id="GO:0032787">
    <property type="term" value="P:monocarboxylic acid metabolic process"/>
    <property type="evidence" value="ECO:0007669"/>
    <property type="project" value="UniProtKB-ARBA"/>
</dbReference>
<dbReference type="PROSITE" id="PS00061">
    <property type="entry name" value="ADH_SHORT"/>
    <property type="match status" value="1"/>
</dbReference>
<dbReference type="PANTHER" id="PTHR42879:SF2">
    <property type="entry name" value="3-OXOACYL-[ACYL-CARRIER-PROTEIN] REDUCTASE FABG"/>
    <property type="match status" value="1"/>
</dbReference>
<dbReference type="PANTHER" id="PTHR42879">
    <property type="entry name" value="3-OXOACYL-(ACYL-CARRIER-PROTEIN) REDUCTASE"/>
    <property type="match status" value="1"/>
</dbReference>
<dbReference type="Proteomes" id="UP000292085">
    <property type="component" value="Unassembled WGS sequence"/>
</dbReference>
<reference evidence="2 3" key="1">
    <citation type="submission" date="2019-02" db="EMBL/GenBank/DDBJ databases">
        <authorList>
            <person name="Li Y."/>
        </authorList>
    </citation>
    <scope>NUCLEOTIDE SEQUENCE [LARGE SCALE GENOMIC DNA]</scope>
    <source>
        <strain evidence="2 3">3-7</strain>
    </source>
</reference>
<comment type="similarity">
    <text evidence="1">Belongs to the short-chain dehydrogenases/reductases (SDR) family.</text>
</comment>
<dbReference type="OrthoDB" id="9803333at2"/>
<proteinExistence type="inferred from homology"/>
<evidence type="ECO:0000256" key="1">
    <source>
        <dbReference type="ARBA" id="ARBA00006484"/>
    </source>
</evidence>